<comment type="caution">
    <text evidence="1">The sequence shown here is derived from an EMBL/GenBank/DDBJ whole genome shotgun (WGS) entry which is preliminary data.</text>
</comment>
<dbReference type="PANTHER" id="PTHR16253">
    <property type="entry name" value="TETRATRICOPEPTIDE REPEAT PROTEIN 22"/>
    <property type="match status" value="1"/>
</dbReference>
<dbReference type="EMBL" id="JBJQND010000004">
    <property type="protein sequence ID" value="KAL3879679.1"/>
    <property type="molecule type" value="Genomic_DNA"/>
</dbReference>
<dbReference type="InterPro" id="IPR042342">
    <property type="entry name" value="TTC22"/>
</dbReference>
<gene>
    <name evidence="1" type="ORF">ACJMK2_031838</name>
    <name evidence="2" type="ORF">ACJMK2_031966</name>
</gene>
<dbReference type="AlphaFoldDB" id="A0ABD3WZY6"/>
<dbReference type="InterPro" id="IPR011990">
    <property type="entry name" value="TPR-like_helical_dom_sf"/>
</dbReference>
<keyword evidence="3" id="KW-1185">Reference proteome</keyword>
<dbReference type="SUPFAM" id="SSF48452">
    <property type="entry name" value="TPR-like"/>
    <property type="match status" value="1"/>
</dbReference>
<evidence type="ECO:0000313" key="3">
    <source>
        <dbReference type="Proteomes" id="UP001634394"/>
    </source>
</evidence>
<dbReference type="Gene3D" id="1.25.40.10">
    <property type="entry name" value="Tetratricopeptide repeat domain"/>
    <property type="match status" value="2"/>
</dbReference>
<dbReference type="Proteomes" id="UP001634394">
    <property type="component" value="Unassembled WGS sequence"/>
</dbReference>
<proteinExistence type="predicted"/>
<dbReference type="PANTHER" id="PTHR16253:SF0">
    <property type="entry name" value="TETRATRICOPEPTIDE REPEAT PROTEIN 22"/>
    <property type="match status" value="1"/>
</dbReference>
<protein>
    <submittedName>
        <fullName evidence="1">Uncharacterized protein</fullName>
    </submittedName>
</protein>
<organism evidence="1 3">
    <name type="scientific">Sinanodonta woodiana</name>
    <name type="common">Chinese pond mussel</name>
    <name type="synonym">Anodonta woodiana</name>
    <dbReference type="NCBI Taxonomy" id="1069815"/>
    <lineage>
        <taxon>Eukaryota</taxon>
        <taxon>Metazoa</taxon>
        <taxon>Spiralia</taxon>
        <taxon>Lophotrochozoa</taxon>
        <taxon>Mollusca</taxon>
        <taxon>Bivalvia</taxon>
        <taxon>Autobranchia</taxon>
        <taxon>Heteroconchia</taxon>
        <taxon>Palaeoheterodonta</taxon>
        <taxon>Unionida</taxon>
        <taxon>Unionoidea</taxon>
        <taxon>Unionidae</taxon>
        <taxon>Unioninae</taxon>
        <taxon>Sinanodonta</taxon>
    </lineage>
</organism>
<evidence type="ECO:0000313" key="1">
    <source>
        <dbReference type="EMBL" id="KAL3879544.1"/>
    </source>
</evidence>
<evidence type="ECO:0000313" key="2">
    <source>
        <dbReference type="EMBL" id="KAL3879679.1"/>
    </source>
</evidence>
<reference evidence="1 3" key="1">
    <citation type="submission" date="2024-11" db="EMBL/GenBank/DDBJ databases">
        <title>Chromosome-level genome assembly of the freshwater bivalve Anodonta woodiana.</title>
        <authorList>
            <person name="Chen X."/>
        </authorList>
    </citation>
    <scope>NUCLEOTIDE SEQUENCE [LARGE SCALE GENOMIC DNA]</scope>
    <source>
        <strain evidence="1">MN2024</strain>
        <tissue evidence="1">Gills</tissue>
    </source>
</reference>
<accession>A0ABD3WZY6</accession>
<sequence>MAAKRKYSLHQKSQNLQCSFNLQINILSQSKLGILLNKFKSEYDCDEYDHQEEKKRYYNLMTYLHYCLQNIEEAKQCNEMALKIDPESIVALGNKAWILFQEHGNAEDSKSIDQILQRIDVLFTDRVKLAEAKSEEAYTYARFGLLYYERAEYIYEHVLNDLICSDKLPVFLWQYGCGLIKNRLLRRNCGYDDTRYKNTIKRVASLFSQVANQDDNIRYKARAYAELGNLANSSRKDVDVGGSIGDPNEMFSKAIKLLHDNDILDIPVLEQYAIYCNMQHQTHLSKQTLLETIKIRESPRALTLLSRILYNQLKKEQKVYPIPDNNESQEILHLYDSAIAKDDISARGYKGKILMEMGKYKQAIDEFEKVYKLLKLLDPQQIELEWETNVLCETCHAKCLYLSSNDAESIKQAKILLWSAIELSFDARMESREQNNQLKHPVYAMLKLLSQGPKTPESIREEIIMCELVGNTDRADKLRREIQKKGMSLAQPSDMAKRLIKLHQFNEGIFLLNQMMVSNTLPEELKEFAIEANIDGAEYALRKGNAILASRRVLSAFNIRFQNDNSYHSQEQLHIYLCANEHNQNLAHSMQESITNYSTLNITTSFDAMPGRLQFSDIEESMLQSSVLVILLDDNDMKNDDVGSRVFQISVEMAHFMHIKYKKEKSLIVITVSDQCVIPDRLSYVPYLPLDNLFQEDNIKWMHTFLQRALLTQSFSN</sequence>
<name>A0ABD3WZY6_SINWO</name>
<dbReference type="EMBL" id="JBJQND010000004">
    <property type="protein sequence ID" value="KAL3879544.1"/>
    <property type="molecule type" value="Genomic_DNA"/>
</dbReference>